<comment type="similarity">
    <text evidence="2">Belongs to the organo anion transporter (TC 2.A.60) family.</text>
</comment>
<dbReference type="CDD" id="cd17336">
    <property type="entry name" value="MFS_SLCO_OATP"/>
    <property type="match status" value="1"/>
</dbReference>
<feature type="transmembrane region" description="Helical" evidence="2">
    <location>
        <begin position="111"/>
        <end position="130"/>
    </location>
</feature>
<dbReference type="AlphaFoldDB" id="A0A8X7BI63"/>
<keyword evidence="2" id="KW-0812">Transmembrane</keyword>
<keyword evidence="5" id="KW-1185">Reference proteome</keyword>
<proteinExistence type="inferred from homology"/>
<dbReference type="GO" id="GO:0015347">
    <property type="term" value="F:sodium-independent organic anion transmembrane transporter activity"/>
    <property type="evidence" value="ECO:0007669"/>
    <property type="project" value="TreeGrafter"/>
</dbReference>
<keyword evidence="2" id="KW-1133">Transmembrane helix</keyword>
<evidence type="ECO:0000256" key="2">
    <source>
        <dbReference type="RuleBase" id="RU362056"/>
    </source>
</evidence>
<dbReference type="PANTHER" id="PTHR11388:SF76">
    <property type="entry name" value="SOLUTE CARRIER ORGANIC ANION TRANSPORTER FAMILY MEMBER"/>
    <property type="match status" value="1"/>
</dbReference>
<dbReference type="InterPro" id="IPR036259">
    <property type="entry name" value="MFS_trans_sf"/>
</dbReference>
<dbReference type="NCBIfam" id="TIGR00805">
    <property type="entry name" value="oat"/>
    <property type="match status" value="1"/>
</dbReference>
<keyword evidence="2" id="KW-0472">Membrane</keyword>
<feature type="transmembrane region" description="Helical" evidence="2">
    <location>
        <begin position="492"/>
        <end position="516"/>
    </location>
</feature>
<protein>
    <recommendedName>
        <fullName evidence="2">Solute carrier organic anion transporter family member</fullName>
    </recommendedName>
</protein>
<feature type="transmembrane region" description="Helical" evidence="2">
    <location>
        <begin position="163"/>
        <end position="187"/>
    </location>
</feature>
<feature type="transmembrane region" description="Helical" evidence="2">
    <location>
        <begin position="345"/>
        <end position="364"/>
    </location>
</feature>
<feature type="transmembrane region" description="Helical" evidence="2">
    <location>
        <begin position="41"/>
        <end position="64"/>
    </location>
</feature>
<feature type="transmembrane region" description="Helical" evidence="2">
    <location>
        <begin position="581"/>
        <end position="603"/>
    </location>
</feature>
<comment type="caution">
    <text evidence="4">The sequence shown here is derived from an EMBL/GenBank/DDBJ whole genome shotgun (WGS) entry which is preliminary data.</text>
</comment>
<organism evidence="4 5">
    <name type="scientific">Trichonephila clavipes</name>
    <name type="common">Golden silk orbweaver</name>
    <name type="synonym">Nephila clavipes</name>
    <dbReference type="NCBI Taxonomy" id="2585209"/>
    <lineage>
        <taxon>Eukaryota</taxon>
        <taxon>Metazoa</taxon>
        <taxon>Ecdysozoa</taxon>
        <taxon>Arthropoda</taxon>
        <taxon>Chelicerata</taxon>
        <taxon>Arachnida</taxon>
        <taxon>Araneae</taxon>
        <taxon>Araneomorphae</taxon>
        <taxon>Entelegynae</taxon>
        <taxon>Araneoidea</taxon>
        <taxon>Nephilidae</taxon>
        <taxon>Trichonephila</taxon>
    </lineage>
</organism>
<keyword evidence="2" id="KW-0406">Ion transport</keyword>
<evidence type="ECO:0000256" key="1">
    <source>
        <dbReference type="ARBA" id="ARBA00023157"/>
    </source>
</evidence>
<feature type="transmembrane region" description="Helical" evidence="2">
    <location>
        <begin position="306"/>
        <end position="325"/>
    </location>
</feature>
<reference evidence="4" key="1">
    <citation type="submission" date="2020-08" db="EMBL/GenBank/DDBJ databases">
        <title>Multicomponent nature underlies the extraordinary mechanical properties of spider dragline silk.</title>
        <authorList>
            <person name="Kono N."/>
            <person name="Nakamura H."/>
            <person name="Mori M."/>
            <person name="Yoshida Y."/>
            <person name="Ohtoshi R."/>
            <person name="Malay A.D."/>
            <person name="Moran D.A.P."/>
            <person name="Tomita M."/>
            <person name="Numata K."/>
            <person name="Arakawa K."/>
        </authorList>
    </citation>
    <scope>NUCLEOTIDE SEQUENCE</scope>
</reference>
<feature type="transmembrane region" description="Helical" evidence="2">
    <location>
        <begin position="528"/>
        <end position="548"/>
    </location>
</feature>
<name>A0A8X7BI63_TRICX</name>
<dbReference type="Pfam" id="PF03137">
    <property type="entry name" value="OATP"/>
    <property type="match status" value="1"/>
</dbReference>
<feature type="transmembrane region" description="Helical" evidence="2">
    <location>
        <begin position="249"/>
        <end position="270"/>
    </location>
</feature>
<keyword evidence="1" id="KW-1015">Disulfide bond</keyword>
<dbReference type="Gene3D" id="1.20.1250.20">
    <property type="entry name" value="MFS general substrate transporter like domains"/>
    <property type="match status" value="1"/>
</dbReference>
<dbReference type="Proteomes" id="UP000887159">
    <property type="component" value="Unassembled WGS sequence"/>
</dbReference>
<dbReference type="GO" id="GO:0016323">
    <property type="term" value="C:basolateral plasma membrane"/>
    <property type="evidence" value="ECO:0007669"/>
    <property type="project" value="TreeGrafter"/>
</dbReference>
<feature type="transmembrane region" description="Helical" evidence="2">
    <location>
        <begin position="376"/>
        <end position="397"/>
    </location>
</feature>
<evidence type="ECO:0000256" key="3">
    <source>
        <dbReference type="SAM" id="MobiDB-lite"/>
    </source>
</evidence>
<dbReference type="GO" id="GO:0006811">
    <property type="term" value="P:monoatomic ion transport"/>
    <property type="evidence" value="ECO:0007669"/>
    <property type="project" value="UniProtKB-KW"/>
</dbReference>
<dbReference type="EMBL" id="BMAU01021397">
    <property type="protein sequence ID" value="GFY31262.1"/>
    <property type="molecule type" value="Genomic_DNA"/>
</dbReference>
<feature type="transmembrane region" description="Helical" evidence="2">
    <location>
        <begin position="208"/>
        <end position="229"/>
    </location>
</feature>
<dbReference type="PANTHER" id="PTHR11388">
    <property type="entry name" value="ORGANIC ANION TRANSPORTER"/>
    <property type="match status" value="1"/>
</dbReference>
<evidence type="ECO:0000313" key="5">
    <source>
        <dbReference type="Proteomes" id="UP000887159"/>
    </source>
</evidence>
<keyword evidence="2" id="KW-0813">Transport</keyword>
<evidence type="ECO:0000313" key="4">
    <source>
        <dbReference type="EMBL" id="GFY31262.1"/>
    </source>
</evidence>
<dbReference type="GO" id="GO:0043252">
    <property type="term" value="P:sodium-independent organic anion transport"/>
    <property type="evidence" value="ECO:0007669"/>
    <property type="project" value="TreeGrafter"/>
</dbReference>
<feature type="region of interest" description="Disordered" evidence="3">
    <location>
        <begin position="1"/>
        <end position="21"/>
    </location>
</feature>
<dbReference type="SUPFAM" id="SSF103473">
    <property type="entry name" value="MFS general substrate transporter"/>
    <property type="match status" value="1"/>
</dbReference>
<sequence>MENFSFLPSEDIASSNDSKESRCGIGYCQPTCLQRFAKPGIFMLFFCLIGILQGAYFTYFIGILSTLEKRYSFDSWITGIILIADNLSPAVFSIFIGYYGKYVHRPKLVSFGLMFTVLSCFLSCLPYLLFGSEIKSISNSSKIIYLCNHSKTSVGCEKLSQNLVAIIILFIANFLNGFGSMAYYTIGVPYLDDNVKKKNSPLYLGTMFALRIVGPTLGFMLSSFCLKFYENPFVDPGYDKNDPKWIGAWWMGFIILGFAIFFVSLPIAFFPKEMHNYKSSDESDTSVENSITGLILSMKKLIKNPILMFHTLSIVFQINGLFGYFVYMPKYMESQYQKSASSASLFSGTVTMIAMVIGVFLGGYCIHKIKPRPRFLIGYMLFIEIFAGGVLLSAFFMGCESSKMPQNNPALYSPNLQVCSQSCNCSSHNFQPICDINDIVHFSPCSAGCHNYSLVENNKKSFFDCSCVSSPPKSALNISATSGFCSEECDMFLPYLGIVTVAKMLSATARVGNVLVTLRCVDEKDKTLALGAVEFMVSIFATIPYPLLYGHVINKACVLWDESCGHHGNCWLYDNTLFRQYLHSLSLSFIFLSVCCDFVVFVMSSKISNFYGTNTKTVENNLHETTF</sequence>
<accession>A0A8X7BI63</accession>
<gene>
    <name evidence="4" type="primary">SLCO5A1</name>
    <name evidence="4" type="ORF">TNCV_752251</name>
</gene>
<comment type="subcellular location">
    <subcellularLocation>
        <location evidence="2">Cell membrane</location>
        <topology evidence="2">Multi-pass membrane protein</topology>
    </subcellularLocation>
</comment>
<dbReference type="InterPro" id="IPR004156">
    <property type="entry name" value="OATP"/>
</dbReference>
<feature type="transmembrane region" description="Helical" evidence="2">
    <location>
        <begin position="76"/>
        <end position="99"/>
    </location>
</feature>